<dbReference type="Proteomes" id="UP000198824">
    <property type="component" value="Unassembled WGS sequence"/>
</dbReference>
<evidence type="ECO:0000313" key="3">
    <source>
        <dbReference type="Proteomes" id="UP000198824"/>
    </source>
</evidence>
<dbReference type="RefSeq" id="WP_093315680.1">
    <property type="nucleotide sequence ID" value="NZ_FOZG01000002.1"/>
</dbReference>
<evidence type="ECO:0000313" key="2">
    <source>
        <dbReference type="EMBL" id="SFS04165.1"/>
    </source>
</evidence>
<keyword evidence="3" id="KW-1185">Reference proteome</keyword>
<protein>
    <submittedName>
        <fullName evidence="2">Uncharacterized protein</fullName>
    </submittedName>
</protein>
<sequence>MKIQTLFAALLMGASATAAHAGSIPEPVILTAERPAGQSRAMLQRAAIEERMGQRQLDLLVSGIVGDAQERAAAKRLDKLTLVDFHR</sequence>
<feature type="signal peptide" evidence="1">
    <location>
        <begin position="1"/>
        <end position="21"/>
    </location>
</feature>
<feature type="chain" id="PRO_5011739914" evidence="1">
    <location>
        <begin position="22"/>
        <end position="87"/>
    </location>
</feature>
<gene>
    <name evidence="2" type="ORF">SAMN05192580_2888</name>
</gene>
<evidence type="ECO:0000256" key="1">
    <source>
        <dbReference type="SAM" id="SignalP"/>
    </source>
</evidence>
<keyword evidence="1" id="KW-0732">Signal</keyword>
<dbReference type="EMBL" id="FOZG01000002">
    <property type="protein sequence ID" value="SFS04165.1"/>
    <property type="molecule type" value="Genomic_DNA"/>
</dbReference>
<dbReference type="AlphaFoldDB" id="A0A1I6LKZ4"/>
<proteinExistence type="predicted"/>
<reference evidence="2 3" key="1">
    <citation type="submission" date="2016-10" db="EMBL/GenBank/DDBJ databases">
        <authorList>
            <person name="de Groot N.N."/>
        </authorList>
    </citation>
    <scope>NUCLEOTIDE SEQUENCE [LARGE SCALE GENOMIC DNA]</scope>
    <source>
        <strain evidence="2 3">S5-249</strain>
    </source>
</reference>
<name>A0A1I6LKZ4_9SPHN</name>
<organism evidence="2 3">
    <name type="scientific">Sphingomonas jatrophae</name>
    <dbReference type="NCBI Taxonomy" id="1166337"/>
    <lineage>
        <taxon>Bacteria</taxon>
        <taxon>Pseudomonadati</taxon>
        <taxon>Pseudomonadota</taxon>
        <taxon>Alphaproteobacteria</taxon>
        <taxon>Sphingomonadales</taxon>
        <taxon>Sphingomonadaceae</taxon>
        <taxon>Sphingomonas</taxon>
    </lineage>
</organism>
<accession>A0A1I6LKZ4</accession>